<dbReference type="AlphaFoldDB" id="A0A0L0UKE8"/>
<keyword evidence="2" id="KW-1185">Reference proteome</keyword>
<dbReference type="Proteomes" id="UP000054564">
    <property type="component" value="Unassembled WGS sequence"/>
</dbReference>
<feature type="non-terminal residue" evidence="1">
    <location>
        <position position="58"/>
    </location>
</feature>
<proteinExistence type="predicted"/>
<sequence>SSQAITTADAPVVGGIVVNLDQDSDDKNAKAAKKVKAVKGGFDNPKLYFFDGSPAPNQ</sequence>
<evidence type="ECO:0000313" key="2">
    <source>
        <dbReference type="Proteomes" id="UP000054564"/>
    </source>
</evidence>
<gene>
    <name evidence="1" type="ORF">PSTG_19159</name>
</gene>
<protein>
    <submittedName>
        <fullName evidence="1">Uncharacterized protein</fullName>
    </submittedName>
</protein>
<dbReference type="EMBL" id="AJIL01005338">
    <property type="protein sequence ID" value="KNE87456.1"/>
    <property type="molecule type" value="Genomic_DNA"/>
</dbReference>
<feature type="non-terminal residue" evidence="1">
    <location>
        <position position="1"/>
    </location>
</feature>
<dbReference type="OrthoDB" id="10608728at2759"/>
<name>A0A0L0UKE8_9BASI</name>
<accession>A0A0L0UKE8</accession>
<comment type="caution">
    <text evidence="1">The sequence shown here is derived from an EMBL/GenBank/DDBJ whole genome shotgun (WGS) entry which is preliminary data.</text>
</comment>
<reference evidence="2" key="1">
    <citation type="submission" date="2014-03" db="EMBL/GenBank/DDBJ databases">
        <title>The Genome Sequence of Puccinia striiformis f. sp. tritici PST-78.</title>
        <authorList>
            <consortium name="The Broad Institute Genome Sequencing Platform"/>
            <person name="Cuomo C."/>
            <person name="Hulbert S."/>
            <person name="Chen X."/>
            <person name="Walker B."/>
            <person name="Young S.K."/>
            <person name="Zeng Q."/>
            <person name="Gargeya S."/>
            <person name="Fitzgerald M."/>
            <person name="Haas B."/>
            <person name="Abouelleil A."/>
            <person name="Alvarado L."/>
            <person name="Arachchi H.M."/>
            <person name="Berlin A.M."/>
            <person name="Chapman S.B."/>
            <person name="Goldberg J."/>
            <person name="Griggs A."/>
            <person name="Gujja S."/>
            <person name="Hansen M."/>
            <person name="Howarth C."/>
            <person name="Imamovic A."/>
            <person name="Larimer J."/>
            <person name="McCowan C."/>
            <person name="Montmayeur A."/>
            <person name="Murphy C."/>
            <person name="Neiman D."/>
            <person name="Pearson M."/>
            <person name="Priest M."/>
            <person name="Roberts A."/>
            <person name="Saif S."/>
            <person name="Shea T."/>
            <person name="Sisk P."/>
            <person name="Sykes S."/>
            <person name="Wortman J."/>
            <person name="Nusbaum C."/>
            <person name="Birren B."/>
        </authorList>
    </citation>
    <scope>NUCLEOTIDE SEQUENCE [LARGE SCALE GENOMIC DNA]</scope>
    <source>
        <strain evidence="2">race PST-78</strain>
    </source>
</reference>
<organism evidence="1 2">
    <name type="scientific">Puccinia striiformis f. sp. tritici PST-78</name>
    <dbReference type="NCBI Taxonomy" id="1165861"/>
    <lineage>
        <taxon>Eukaryota</taxon>
        <taxon>Fungi</taxon>
        <taxon>Dikarya</taxon>
        <taxon>Basidiomycota</taxon>
        <taxon>Pucciniomycotina</taxon>
        <taxon>Pucciniomycetes</taxon>
        <taxon>Pucciniales</taxon>
        <taxon>Pucciniaceae</taxon>
        <taxon>Puccinia</taxon>
    </lineage>
</organism>
<evidence type="ECO:0000313" key="1">
    <source>
        <dbReference type="EMBL" id="KNE87456.1"/>
    </source>
</evidence>